<comment type="caution">
    <text evidence="2">The sequence shown here is derived from an EMBL/GenBank/DDBJ whole genome shotgun (WGS) entry which is preliminary data.</text>
</comment>
<gene>
    <name evidence="2" type="ORF">SAPIO_CDS8919</name>
</gene>
<evidence type="ECO:0000256" key="1">
    <source>
        <dbReference type="SAM" id="MobiDB-lite"/>
    </source>
</evidence>
<dbReference type="EMBL" id="JOWA01000132">
    <property type="protein sequence ID" value="KEZ39948.1"/>
    <property type="molecule type" value="Genomic_DNA"/>
</dbReference>
<evidence type="ECO:0000313" key="3">
    <source>
        <dbReference type="Proteomes" id="UP000028545"/>
    </source>
</evidence>
<dbReference type="Proteomes" id="UP000028545">
    <property type="component" value="Unassembled WGS sequence"/>
</dbReference>
<dbReference type="AlphaFoldDB" id="A0A084FXY6"/>
<feature type="region of interest" description="Disordered" evidence="1">
    <location>
        <begin position="292"/>
        <end position="359"/>
    </location>
</feature>
<sequence length="524" mass="58914">MGRQGPLTALALGRSPYDDVVYGEGSGDSQPSTQEYDEKGRPVNQRTKRLNRDIVRSHNEVMHVIGVAEPDPNSNESEVQSAHRYLRYENIIGDRMEAIGKGLSDVGLWGFTGIRQRILVYKPFSYEPFWKLASVCRREIPRPLPDLFLAGLPTELAWRIAEWLQSMYLEEIPLPGIFWMIRDTLGGYLREHVELYIFLQRVDVISPFALPTLGFFIPFTSSSPFPAPPPLPDFSPGSIGKWCLTTALRAAPMLLFAMWRKHFARVMKWLAIKIYLKLPHIDAILDPRTHPDMFPGQSTQSMETSSPVNNNVFGAEEPSAQQNSVETSEEDASFPTSGVSRRPSAFSGRGDDYGSDEEDNGAISGTLISFDVEATEATDAPPGIWSAELRPTMGNDSRSQQGNQAVYLKNALTQQPLIHAATMLGRAATTLFLFPLEAIALRMVAQSYSLRLGLPIDGIWEPFLLRTVTWRWVANYLAVDFLHFMVQSDIWAAVTYLGRSYHLTPEEWTSMTAEEHAELVRERE</sequence>
<dbReference type="OMA" id="YSHIPFW"/>
<dbReference type="RefSeq" id="XP_016639747.1">
    <property type="nucleotide sequence ID" value="XM_016790444.1"/>
</dbReference>
<dbReference type="HOGENOM" id="CLU_038389_0_0_1"/>
<protein>
    <submittedName>
        <fullName evidence="2">Uncharacterized protein</fullName>
    </submittedName>
</protein>
<dbReference type="KEGG" id="sapo:SAPIO_CDS8919"/>
<reference evidence="2 3" key="1">
    <citation type="journal article" date="2014" name="Genome Announc.">
        <title>Draft genome sequence of the pathogenic fungus Scedosporium apiospermum.</title>
        <authorList>
            <person name="Vandeputte P."/>
            <person name="Ghamrawi S."/>
            <person name="Rechenmann M."/>
            <person name="Iltis A."/>
            <person name="Giraud S."/>
            <person name="Fleury M."/>
            <person name="Thornton C."/>
            <person name="Delhaes L."/>
            <person name="Meyer W."/>
            <person name="Papon N."/>
            <person name="Bouchara J.P."/>
        </authorList>
    </citation>
    <scope>NUCLEOTIDE SEQUENCE [LARGE SCALE GENOMIC DNA]</scope>
    <source>
        <strain evidence="2 3">IHEM 14462</strain>
    </source>
</reference>
<feature type="compositionally biased region" description="Polar residues" evidence="1">
    <location>
        <begin position="296"/>
        <end position="312"/>
    </location>
</feature>
<proteinExistence type="predicted"/>
<keyword evidence="3" id="KW-1185">Reference proteome</keyword>
<dbReference type="GeneID" id="27727991"/>
<organism evidence="2 3">
    <name type="scientific">Pseudallescheria apiosperma</name>
    <name type="common">Scedosporium apiospermum</name>
    <dbReference type="NCBI Taxonomy" id="563466"/>
    <lineage>
        <taxon>Eukaryota</taxon>
        <taxon>Fungi</taxon>
        <taxon>Dikarya</taxon>
        <taxon>Ascomycota</taxon>
        <taxon>Pezizomycotina</taxon>
        <taxon>Sordariomycetes</taxon>
        <taxon>Hypocreomycetidae</taxon>
        <taxon>Microascales</taxon>
        <taxon>Microascaceae</taxon>
        <taxon>Scedosporium</taxon>
    </lineage>
</organism>
<accession>A0A084FXY6</accession>
<evidence type="ECO:0000313" key="2">
    <source>
        <dbReference type="EMBL" id="KEZ39948.1"/>
    </source>
</evidence>
<dbReference type="OrthoDB" id="5383784at2759"/>
<name>A0A084FXY6_PSEDA</name>
<feature type="region of interest" description="Disordered" evidence="1">
    <location>
        <begin position="17"/>
        <end position="45"/>
    </location>
</feature>
<dbReference type="VEuPathDB" id="FungiDB:SAPIO_CDS8919"/>